<dbReference type="Gene3D" id="1.20.1250.20">
    <property type="entry name" value="MFS general substrate transporter like domains"/>
    <property type="match status" value="1"/>
</dbReference>
<evidence type="ECO:0000256" key="3">
    <source>
        <dbReference type="ARBA" id="ARBA00022989"/>
    </source>
</evidence>
<evidence type="ECO:0008006" key="9">
    <source>
        <dbReference type="Google" id="ProtNLM"/>
    </source>
</evidence>
<proteinExistence type="predicted"/>
<dbReference type="InterPro" id="IPR005828">
    <property type="entry name" value="MFS_sugar_transport-like"/>
</dbReference>
<feature type="transmembrane region" description="Helical" evidence="6">
    <location>
        <begin position="197"/>
        <end position="215"/>
    </location>
</feature>
<feature type="transmembrane region" description="Helical" evidence="6">
    <location>
        <begin position="370"/>
        <end position="390"/>
    </location>
</feature>
<evidence type="ECO:0000256" key="1">
    <source>
        <dbReference type="ARBA" id="ARBA00004141"/>
    </source>
</evidence>
<sequence>MDLFYRHPPNNRNFLLSESFDCFDGFGHGNFQKRTLLICIVSVIVVSSHSYLQSVIARDVDHWCGRPPHSNMSAQAWKNEAIPLDADGQLSRCRQYEIPEETNNSRTIPCKYWEYDEDQAMTTLRSTWDLVCGRQELFRIALLTERVASVVFGVTAGSVSDRFGRMPILLAAVSVLLVSTMSSCFARSYPFYVVGRFFAQGSATATYLINGIMLFEVTTHGNRPIHVVLAGVVASVVFDLWVVMINAGRASWRVKQGIFISPTFLMLTTFFSPLESPRWLVAKGRLEEAEEVMLAAAELNSFPLQSAACVVEDLRKQVEKLPDFTLTETDSMLGGVSIRKRAVSAFALYFCIAYAVRVVLFLVVTRASYIVQWAAFAATVLCFPPMLHLLKTVPMLKYMRTCFAALGTLTCLLSLLIAAELVIISDAFLVAAKALATTVNIVFIVYTQELFPTAVRGTACGWILGFGALGSLCADFSVRLEDGKRIDVALAVAGSLLYASMLGRLGLPRNTTVECAKMTAKRASVYTRKMLEHMKRTLEKSGTSRSHATTSLGCKTPVSMND</sequence>
<feature type="transmembrane region" description="Helical" evidence="6">
    <location>
        <begin position="342"/>
        <end position="364"/>
    </location>
</feature>
<evidence type="ECO:0000256" key="4">
    <source>
        <dbReference type="ARBA" id="ARBA00023136"/>
    </source>
</evidence>
<dbReference type="GO" id="GO:0016020">
    <property type="term" value="C:membrane"/>
    <property type="evidence" value="ECO:0007669"/>
    <property type="project" value="UniProtKB-SubCell"/>
</dbReference>
<evidence type="ECO:0000256" key="6">
    <source>
        <dbReference type="SAM" id="Phobius"/>
    </source>
</evidence>
<dbReference type="PANTHER" id="PTHR24064">
    <property type="entry name" value="SOLUTE CARRIER FAMILY 22 MEMBER"/>
    <property type="match status" value="1"/>
</dbReference>
<feature type="transmembrane region" description="Helical" evidence="6">
    <location>
        <begin position="430"/>
        <end position="447"/>
    </location>
</feature>
<gene>
    <name evidence="7" type="ORF">HPB48_021508</name>
</gene>
<keyword evidence="8" id="KW-1185">Reference proteome</keyword>
<keyword evidence="3 6" id="KW-1133">Transmembrane helix</keyword>
<dbReference type="EMBL" id="JABSTR010000005">
    <property type="protein sequence ID" value="KAH9371489.1"/>
    <property type="molecule type" value="Genomic_DNA"/>
</dbReference>
<evidence type="ECO:0000313" key="8">
    <source>
        <dbReference type="Proteomes" id="UP000821853"/>
    </source>
</evidence>
<evidence type="ECO:0000313" key="7">
    <source>
        <dbReference type="EMBL" id="KAH9371489.1"/>
    </source>
</evidence>
<keyword evidence="2 6" id="KW-0812">Transmembrane</keyword>
<dbReference type="VEuPathDB" id="VectorBase:HLOH_041993"/>
<feature type="region of interest" description="Disordered" evidence="5">
    <location>
        <begin position="537"/>
        <end position="562"/>
    </location>
</feature>
<feature type="transmembrane region" description="Helical" evidence="6">
    <location>
        <begin position="227"/>
        <end position="245"/>
    </location>
</feature>
<protein>
    <recommendedName>
        <fullName evidence="9">Organic cation/carnitine transporter</fullName>
    </recommendedName>
</protein>
<dbReference type="SUPFAM" id="SSF103473">
    <property type="entry name" value="MFS general substrate transporter"/>
    <property type="match status" value="1"/>
</dbReference>
<organism evidence="7 8">
    <name type="scientific">Haemaphysalis longicornis</name>
    <name type="common">Bush tick</name>
    <dbReference type="NCBI Taxonomy" id="44386"/>
    <lineage>
        <taxon>Eukaryota</taxon>
        <taxon>Metazoa</taxon>
        <taxon>Ecdysozoa</taxon>
        <taxon>Arthropoda</taxon>
        <taxon>Chelicerata</taxon>
        <taxon>Arachnida</taxon>
        <taxon>Acari</taxon>
        <taxon>Parasitiformes</taxon>
        <taxon>Ixodida</taxon>
        <taxon>Ixodoidea</taxon>
        <taxon>Ixodidae</taxon>
        <taxon>Haemaphysalinae</taxon>
        <taxon>Haemaphysalis</taxon>
    </lineage>
</organism>
<name>A0A9J6G9U0_HAELO</name>
<feature type="compositionally biased region" description="Polar residues" evidence="5">
    <location>
        <begin position="540"/>
        <end position="562"/>
    </location>
</feature>
<feature type="transmembrane region" description="Helical" evidence="6">
    <location>
        <begin position="168"/>
        <end position="191"/>
    </location>
</feature>
<feature type="transmembrane region" description="Helical" evidence="6">
    <location>
        <begin position="486"/>
        <end position="507"/>
    </location>
</feature>
<accession>A0A9J6G9U0</accession>
<dbReference type="GO" id="GO:0022857">
    <property type="term" value="F:transmembrane transporter activity"/>
    <property type="evidence" value="ECO:0007669"/>
    <property type="project" value="InterPro"/>
</dbReference>
<evidence type="ECO:0000256" key="2">
    <source>
        <dbReference type="ARBA" id="ARBA00022692"/>
    </source>
</evidence>
<evidence type="ECO:0000256" key="5">
    <source>
        <dbReference type="SAM" id="MobiDB-lite"/>
    </source>
</evidence>
<reference evidence="7 8" key="1">
    <citation type="journal article" date="2020" name="Cell">
        <title>Large-Scale Comparative Analyses of Tick Genomes Elucidate Their Genetic Diversity and Vector Capacities.</title>
        <authorList>
            <consortium name="Tick Genome and Microbiome Consortium (TIGMIC)"/>
            <person name="Jia N."/>
            <person name="Wang J."/>
            <person name="Shi W."/>
            <person name="Du L."/>
            <person name="Sun Y."/>
            <person name="Zhan W."/>
            <person name="Jiang J.F."/>
            <person name="Wang Q."/>
            <person name="Zhang B."/>
            <person name="Ji P."/>
            <person name="Bell-Sakyi L."/>
            <person name="Cui X.M."/>
            <person name="Yuan T.T."/>
            <person name="Jiang B.G."/>
            <person name="Yang W.F."/>
            <person name="Lam T.T."/>
            <person name="Chang Q.C."/>
            <person name="Ding S.J."/>
            <person name="Wang X.J."/>
            <person name="Zhu J.G."/>
            <person name="Ruan X.D."/>
            <person name="Zhao L."/>
            <person name="Wei J.T."/>
            <person name="Ye R.Z."/>
            <person name="Que T.C."/>
            <person name="Du C.H."/>
            <person name="Zhou Y.H."/>
            <person name="Cheng J.X."/>
            <person name="Dai P.F."/>
            <person name="Guo W.B."/>
            <person name="Han X.H."/>
            <person name="Huang E.J."/>
            <person name="Li L.F."/>
            <person name="Wei W."/>
            <person name="Gao Y.C."/>
            <person name="Liu J.Z."/>
            <person name="Shao H.Z."/>
            <person name="Wang X."/>
            <person name="Wang C.C."/>
            <person name="Yang T.C."/>
            <person name="Huo Q.B."/>
            <person name="Li W."/>
            <person name="Chen H.Y."/>
            <person name="Chen S.E."/>
            <person name="Zhou L.G."/>
            <person name="Ni X.B."/>
            <person name="Tian J.H."/>
            <person name="Sheng Y."/>
            <person name="Liu T."/>
            <person name="Pan Y.S."/>
            <person name="Xia L.Y."/>
            <person name="Li J."/>
            <person name="Zhao F."/>
            <person name="Cao W.C."/>
        </authorList>
    </citation>
    <scope>NUCLEOTIDE SEQUENCE [LARGE SCALE GENOMIC DNA]</scope>
    <source>
        <strain evidence="7">HaeL-2018</strain>
    </source>
</reference>
<dbReference type="Pfam" id="PF00083">
    <property type="entry name" value="Sugar_tr"/>
    <property type="match status" value="1"/>
</dbReference>
<feature type="transmembrane region" description="Helical" evidence="6">
    <location>
        <begin position="459"/>
        <end position="480"/>
    </location>
</feature>
<dbReference type="OrthoDB" id="2544694at2759"/>
<keyword evidence="4 6" id="KW-0472">Membrane</keyword>
<dbReference type="Proteomes" id="UP000821853">
    <property type="component" value="Chromosome 3"/>
</dbReference>
<comment type="caution">
    <text evidence="7">The sequence shown here is derived from an EMBL/GenBank/DDBJ whole genome shotgun (WGS) entry which is preliminary data.</text>
</comment>
<dbReference type="InterPro" id="IPR036259">
    <property type="entry name" value="MFS_trans_sf"/>
</dbReference>
<comment type="subcellular location">
    <subcellularLocation>
        <location evidence="1">Membrane</location>
        <topology evidence="1">Multi-pass membrane protein</topology>
    </subcellularLocation>
</comment>
<dbReference type="AlphaFoldDB" id="A0A9J6G9U0"/>
<feature type="transmembrane region" description="Helical" evidence="6">
    <location>
        <begin position="402"/>
        <end position="424"/>
    </location>
</feature>